<feature type="domain" description="NlpC/P60" evidence="5">
    <location>
        <begin position="189"/>
        <end position="318"/>
    </location>
</feature>
<dbReference type="InterPro" id="IPR051202">
    <property type="entry name" value="Peptidase_C40"/>
</dbReference>
<dbReference type="SUPFAM" id="SSF54001">
    <property type="entry name" value="Cysteine proteinases"/>
    <property type="match status" value="1"/>
</dbReference>
<gene>
    <name evidence="6" type="ORF">CLV68_2476</name>
</gene>
<evidence type="ECO:0000313" key="7">
    <source>
        <dbReference type="Proteomes" id="UP000282454"/>
    </source>
</evidence>
<dbReference type="InterPro" id="IPR023346">
    <property type="entry name" value="Lysozyme-like_dom_sf"/>
</dbReference>
<protein>
    <submittedName>
        <fullName evidence="6">Cell wall-associated NlpC family hydrolase</fullName>
    </submittedName>
</protein>
<dbReference type="Proteomes" id="UP000282454">
    <property type="component" value="Unassembled WGS sequence"/>
</dbReference>
<organism evidence="6 7">
    <name type="scientific">Actinokineospora cianjurensis</name>
    <dbReference type="NCBI Taxonomy" id="585224"/>
    <lineage>
        <taxon>Bacteria</taxon>
        <taxon>Bacillati</taxon>
        <taxon>Actinomycetota</taxon>
        <taxon>Actinomycetes</taxon>
        <taxon>Pseudonocardiales</taxon>
        <taxon>Pseudonocardiaceae</taxon>
        <taxon>Actinokineospora</taxon>
    </lineage>
</organism>
<comment type="similarity">
    <text evidence="1">Belongs to the peptidase C40 family.</text>
</comment>
<dbReference type="InterPro" id="IPR038765">
    <property type="entry name" value="Papain-like_cys_pep_sf"/>
</dbReference>
<evidence type="ECO:0000256" key="4">
    <source>
        <dbReference type="ARBA" id="ARBA00022807"/>
    </source>
</evidence>
<dbReference type="Pfam" id="PF00877">
    <property type="entry name" value="NLPC_P60"/>
    <property type="match status" value="1"/>
</dbReference>
<accession>A0A421BC71</accession>
<evidence type="ECO:0000313" key="6">
    <source>
        <dbReference type="EMBL" id="RLK61931.1"/>
    </source>
</evidence>
<sequence length="322" mass="33535">MGSRLKLALIGAAAVISIPAIIGAIGNGLVTALFGGDDQPNQQAITDIPTDYLNLYLAAAPTCPDLSWSILAAIGKIETDHGRSQLPGVKDGENNKGAGGPMQFLAATFNSVTARHTLPPGGAIPPSRYNPHDAVFAAAHLLCDNGINRGDLDAAIYSYNHADWYVAQVLAQAQTYSSTIGRGANTSPAAAAQQAINYATGQLGLPYQWGGNGPDAGDAGFDCSGLTAAAYASTGITLPRTAATQYRAGPRVPDGEPLIPGDLVFYGTPARIHHVGLYIGHGQMIHAPDFGQTIKIASYRWRGDDYMGASRPAGQDILVAQR</sequence>
<comment type="caution">
    <text evidence="6">The sequence shown here is derived from an EMBL/GenBank/DDBJ whole genome shotgun (WGS) entry which is preliminary data.</text>
</comment>
<keyword evidence="4" id="KW-0788">Thiol protease</keyword>
<dbReference type="SUPFAM" id="SSF53955">
    <property type="entry name" value="Lysozyme-like"/>
    <property type="match status" value="1"/>
</dbReference>
<dbReference type="PANTHER" id="PTHR47053">
    <property type="entry name" value="MUREIN DD-ENDOPEPTIDASE MEPH-RELATED"/>
    <property type="match status" value="1"/>
</dbReference>
<dbReference type="InterPro" id="IPR000064">
    <property type="entry name" value="NLP_P60_dom"/>
</dbReference>
<dbReference type="PANTHER" id="PTHR47053:SF1">
    <property type="entry name" value="MUREIN DD-ENDOPEPTIDASE MEPH-RELATED"/>
    <property type="match status" value="1"/>
</dbReference>
<dbReference type="PROSITE" id="PS51935">
    <property type="entry name" value="NLPC_P60"/>
    <property type="match status" value="1"/>
</dbReference>
<dbReference type="Gene3D" id="3.90.1720.10">
    <property type="entry name" value="endopeptidase domain like (from Nostoc punctiforme)"/>
    <property type="match status" value="1"/>
</dbReference>
<dbReference type="GO" id="GO:0008234">
    <property type="term" value="F:cysteine-type peptidase activity"/>
    <property type="evidence" value="ECO:0007669"/>
    <property type="project" value="UniProtKB-KW"/>
</dbReference>
<name>A0A421BC71_9PSEU</name>
<proteinExistence type="inferred from homology"/>
<evidence type="ECO:0000259" key="5">
    <source>
        <dbReference type="PROSITE" id="PS51935"/>
    </source>
</evidence>
<keyword evidence="7" id="KW-1185">Reference proteome</keyword>
<evidence type="ECO:0000256" key="3">
    <source>
        <dbReference type="ARBA" id="ARBA00022801"/>
    </source>
</evidence>
<keyword evidence="3 6" id="KW-0378">Hydrolase</keyword>
<keyword evidence="2" id="KW-0645">Protease</keyword>
<dbReference type="EMBL" id="RCDD01000001">
    <property type="protein sequence ID" value="RLK61931.1"/>
    <property type="molecule type" value="Genomic_DNA"/>
</dbReference>
<evidence type="ECO:0000256" key="1">
    <source>
        <dbReference type="ARBA" id="ARBA00007074"/>
    </source>
</evidence>
<reference evidence="6 7" key="1">
    <citation type="submission" date="2018-10" db="EMBL/GenBank/DDBJ databases">
        <title>Genomic Encyclopedia of Archaeal and Bacterial Type Strains, Phase II (KMG-II): from individual species to whole genera.</title>
        <authorList>
            <person name="Goeker M."/>
        </authorList>
    </citation>
    <scope>NUCLEOTIDE SEQUENCE [LARGE SCALE GENOMIC DNA]</scope>
    <source>
        <strain evidence="6 7">DSM 45657</strain>
    </source>
</reference>
<dbReference type="GO" id="GO:0006508">
    <property type="term" value="P:proteolysis"/>
    <property type="evidence" value="ECO:0007669"/>
    <property type="project" value="UniProtKB-KW"/>
</dbReference>
<evidence type="ECO:0000256" key="2">
    <source>
        <dbReference type="ARBA" id="ARBA00022670"/>
    </source>
</evidence>
<dbReference type="AlphaFoldDB" id="A0A421BC71"/>